<organism evidence="1 2">
    <name type="scientific">Mediterraneibacter gnavus</name>
    <name type="common">Ruminococcus gnavus</name>
    <dbReference type="NCBI Taxonomy" id="33038"/>
    <lineage>
        <taxon>Bacteria</taxon>
        <taxon>Bacillati</taxon>
        <taxon>Bacillota</taxon>
        <taxon>Clostridia</taxon>
        <taxon>Lachnospirales</taxon>
        <taxon>Lachnospiraceae</taxon>
        <taxon>Mediterraneibacter</taxon>
    </lineage>
</organism>
<evidence type="ECO:0000313" key="1">
    <source>
        <dbReference type="EMBL" id="PLT52541.1"/>
    </source>
</evidence>
<name>A0A2N5NEG1_MEDGN</name>
<accession>A0A2N5NEG1</accession>
<proteinExistence type="predicted"/>
<gene>
    <name evidence="1" type="ORF">CDL18_14440</name>
</gene>
<dbReference type="RefSeq" id="WP_101880278.1">
    <property type="nucleotide sequence ID" value="NZ_NIHM01000030.1"/>
</dbReference>
<sequence length="113" mass="13602">MTEALIGTCILAITTVIFVWVCSEYQIYNNEHSAEEKLNATRLSDWFAAQRMRFWLAVDDAREYPQEVLKSENKTLLQNWIVRHHETQEIRSEKKREHRMIQSQRTYRMRGNL</sequence>
<evidence type="ECO:0000313" key="2">
    <source>
        <dbReference type="Proteomes" id="UP000234849"/>
    </source>
</evidence>
<protein>
    <submittedName>
        <fullName evidence="1">Uncharacterized protein</fullName>
    </submittedName>
</protein>
<dbReference type="EMBL" id="NIHM01000030">
    <property type="protein sequence ID" value="PLT52541.1"/>
    <property type="molecule type" value="Genomic_DNA"/>
</dbReference>
<dbReference type="AlphaFoldDB" id="A0A2N5NEG1"/>
<reference evidence="1 2" key="1">
    <citation type="journal article" date="2017" name="Genome Med.">
        <title>A novel Ruminococcus gnavus clade enriched in inflammatory bowel disease patients.</title>
        <authorList>
            <person name="Hall A.B."/>
            <person name="Yassour M."/>
            <person name="Sauk J."/>
            <person name="Garner A."/>
            <person name="Jiang X."/>
            <person name="Arthur T."/>
            <person name="Lagoudas G.K."/>
            <person name="Vatanen T."/>
            <person name="Fornelos N."/>
            <person name="Wilson R."/>
            <person name="Bertha M."/>
            <person name="Cohen M."/>
            <person name="Garber J."/>
            <person name="Khalili H."/>
            <person name="Gevers D."/>
            <person name="Ananthakrishnan A.N."/>
            <person name="Kugathasan S."/>
            <person name="Lander E.S."/>
            <person name="Blainey P."/>
            <person name="Vlamakis H."/>
            <person name="Xavier R.J."/>
            <person name="Huttenhower C."/>
        </authorList>
    </citation>
    <scope>NUCLEOTIDE SEQUENCE [LARGE SCALE GENOMIC DNA]</scope>
    <source>
        <strain evidence="1 2">RJX1118</strain>
    </source>
</reference>
<dbReference type="Proteomes" id="UP000234849">
    <property type="component" value="Unassembled WGS sequence"/>
</dbReference>
<comment type="caution">
    <text evidence="1">The sequence shown here is derived from an EMBL/GenBank/DDBJ whole genome shotgun (WGS) entry which is preliminary data.</text>
</comment>